<accession>A0ABT3NUK8</accession>
<dbReference type="PROSITE" id="PS51257">
    <property type="entry name" value="PROKAR_LIPOPROTEIN"/>
    <property type="match status" value="1"/>
</dbReference>
<keyword evidence="2" id="KW-1185">Reference proteome</keyword>
<protein>
    <recommendedName>
        <fullName evidence="3">Glycine zipper 2TM domain-containing protein</fullName>
    </recommendedName>
</protein>
<dbReference type="Proteomes" id="UP001526430">
    <property type="component" value="Unassembled WGS sequence"/>
</dbReference>
<sequence>MKAAPTLLLALALAGCGTRYNPDEYASRAVQQANPVQQGVVIGARRIAITTDGHAGAAVGGASGGALGAASGGHPMASTLGAVSGALVGGVLGAMTERAATASDGTEYIIRRTDRPELVSVTQRDRDPLPVGARVLVIAGAQARIVPDYTSEIPGLPPLDGAPPTPSPQPVAARPLALSAIPLPQPHVPHLVGLPR</sequence>
<organism evidence="1 2">
    <name type="scientific">Sabulicella glaciei</name>
    <dbReference type="NCBI Taxonomy" id="2984948"/>
    <lineage>
        <taxon>Bacteria</taxon>
        <taxon>Pseudomonadati</taxon>
        <taxon>Pseudomonadota</taxon>
        <taxon>Alphaproteobacteria</taxon>
        <taxon>Acetobacterales</taxon>
        <taxon>Acetobacteraceae</taxon>
        <taxon>Sabulicella</taxon>
    </lineage>
</organism>
<name>A0ABT3NUK8_9PROT</name>
<gene>
    <name evidence="1" type="ORF">OF850_09430</name>
</gene>
<dbReference type="RefSeq" id="WP_301589795.1">
    <property type="nucleotide sequence ID" value="NZ_JAPFQI010000005.1"/>
</dbReference>
<dbReference type="EMBL" id="JAPFQI010000005">
    <property type="protein sequence ID" value="MCW8085845.1"/>
    <property type="molecule type" value="Genomic_DNA"/>
</dbReference>
<reference evidence="1 2" key="1">
    <citation type="submission" date="2022-10" db="EMBL/GenBank/DDBJ databases">
        <title>Roseococcus glaciei nov., sp. nov., isolated from glacier.</title>
        <authorList>
            <person name="Liu Q."/>
            <person name="Xin Y.-H."/>
        </authorList>
    </citation>
    <scope>NUCLEOTIDE SEQUENCE [LARGE SCALE GENOMIC DNA]</scope>
    <source>
        <strain evidence="1 2">MDT2-1-1</strain>
    </source>
</reference>
<evidence type="ECO:0008006" key="3">
    <source>
        <dbReference type="Google" id="ProtNLM"/>
    </source>
</evidence>
<comment type="caution">
    <text evidence="1">The sequence shown here is derived from an EMBL/GenBank/DDBJ whole genome shotgun (WGS) entry which is preliminary data.</text>
</comment>
<evidence type="ECO:0000313" key="1">
    <source>
        <dbReference type="EMBL" id="MCW8085845.1"/>
    </source>
</evidence>
<proteinExistence type="predicted"/>
<evidence type="ECO:0000313" key="2">
    <source>
        <dbReference type="Proteomes" id="UP001526430"/>
    </source>
</evidence>